<dbReference type="RefSeq" id="XP_027613784.1">
    <property type="nucleotide sequence ID" value="XM_027757983.1"/>
</dbReference>
<evidence type="ECO:0000313" key="6">
    <source>
        <dbReference type="Proteomes" id="UP000287166"/>
    </source>
</evidence>
<feature type="compositionally biased region" description="Low complexity" evidence="3">
    <location>
        <begin position="230"/>
        <end position="248"/>
    </location>
</feature>
<feature type="compositionally biased region" description="Low complexity" evidence="3">
    <location>
        <begin position="396"/>
        <end position="410"/>
    </location>
</feature>
<comment type="caution">
    <text evidence="5">The sequence shown here is derived from an EMBL/GenBank/DDBJ whole genome shotgun (WGS) entry which is preliminary data.</text>
</comment>
<feature type="region of interest" description="Disordered" evidence="3">
    <location>
        <begin position="299"/>
        <end position="584"/>
    </location>
</feature>
<dbReference type="GeneID" id="38779788"/>
<dbReference type="Proteomes" id="UP000287166">
    <property type="component" value="Unassembled WGS sequence"/>
</dbReference>
<dbReference type="OrthoDB" id="5394106at2759"/>
<dbReference type="GO" id="GO:0005634">
    <property type="term" value="C:nucleus"/>
    <property type="evidence" value="ECO:0007669"/>
    <property type="project" value="InterPro"/>
</dbReference>
<dbReference type="InterPro" id="IPR011515">
    <property type="entry name" value="Shugoshin_C"/>
</dbReference>
<feature type="compositionally biased region" description="Polar residues" evidence="3">
    <location>
        <begin position="480"/>
        <end position="492"/>
    </location>
</feature>
<protein>
    <recommendedName>
        <fullName evidence="4">Shugoshin C-terminal domain-containing protein</fullName>
    </recommendedName>
</protein>
<keyword evidence="2" id="KW-0159">Chromosome partition</keyword>
<evidence type="ECO:0000259" key="4">
    <source>
        <dbReference type="Pfam" id="PF07557"/>
    </source>
</evidence>
<sequence length="584" mass="63928">MSRRQSRVSIDARQNDTLLEFENFKKKFLLANKHITKLNSTLSVRIEELNAQISTLYVENLRLRASEIALTSQLKRERERSRKIIADTEAATHSLLKHLGHIRKSFSIPHSRSSSEESQPPAPTAVRAKRPVVNPNASPAPNRLARPPTFPGITEDDETNLSSPGEPDADVEEELEASPTPVKRRKTKPHTSDSRLPVPTRVASPPPVPEIDFSEQLNKVGKRKPTRRQSGLLSSVSITTVTSGGISTEIMPPRPPSPAFGSPFRREVGLAEEEEELAAVNGEVVGPQYEEQEVEVILQAVTKRERREKKLKEKDRDRDRDKDRDRDIIADSGTSRDHERKRSRVHEEPAGIESSGGSKSKLKDVTNSQAAPSVLSLFDAPDRERQRTSNDDEEPTATTSTHTLSSSVATRNFLSAAVDPPPITHSSRTSYLASPRTSSPPPAAASEAEPVGGRERRVRKSINYAEPKLNTKMRKPDAGPSTSKRASTSSGEGSALRASPEAPAQDPPPAPDPGAVRRKKSRARMLSEDGEESEGAQADAEFGGLRAAGSGWVNMEGRRRSVQSGSGSLRRVEGDDARRHSLAV</sequence>
<dbReference type="STRING" id="139825.A0A401GL22"/>
<accession>A0A401GL22</accession>
<feature type="compositionally biased region" description="Basic and acidic residues" evidence="3">
    <location>
        <begin position="302"/>
        <end position="349"/>
    </location>
</feature>
<feature type="compositionally biased region" description="Basic and acidic residues" evidence="3">
    <location>
        <begin position="570"/>
        <end position="584"/>
    </location>
</feature>
<dbReference type="EMBL" id="BFAD01000004">
    <property type="protein sequence ID" value="GBE82871.1"/>
    <property type="molecule type" value="Genomic_DNA"/>
</dbReference>
<organism evidence="5 6">
    <name type="scientific">Sparassis crispa</name>
    <dbReference type="NCBI Taxonomy" id="139825"/>
    <lineage>
        <taxon>Eukaryota</taxon>
        <taxon>Fungi</taxon>
        <taxon>Dikarya</taxon>
        <taxon>Basidiomycota</taxon>
        <taxon>Agaricomycotina</taxon>
        <taxon>Agaricomycetes</taxon>
        <taxon>Polyporales</taxon>
        <taxon>Sparassidaceae</taxon>
        <taxon>Sparassis</taxon>
    </lineage>
</organism>
<dbReference type="GO" id="GO:0000775">
    <property type="term" value="C:chromosome, centromeric region"/>
    <property type="evidence" value="ECO:0007669"/>
    <property type="project" value="InterPro"/>
</dbReference>
<evidence type="ECO:0000256" key="3">
    <source>
        <dbReference type="SAM" id="MobiDB-lite"/>
    </source>
</evidence>
<feature type="compositionally biased region" description="Low complexity" evidence="3">
    <location>
        <begin position="108"/>
        <end position="119"/>
    </location>
</feature>
<evidence type="ECO:0000313" key="5">
    <source>
        <dbReference type="EMBL" id="GBE82871.1"/>
    </source>
</evidence>
<dbReference type="Pfam" id="PF07557">
    <property type="entry name" value="Shugoshin_C"/>
    <property type="match status" value="1"/>
</dbReference>
<feature type="region of interest" description="Disordered" evidence="3">
    <location>
        <begin position="108"/>
        <end position="264"/>
    </location>
</feature>
<gene>
    <name evidence="5" type="ORF">SCP_0412580</name>
</gene>
<dbReference type="AlphaFoldDB" id="A0A401GL22"/>
<dbReference type="GO" id="GO:0045132">
    <property type="term" value="P:meiotic chromosome segregation"/>
    <property type="evidence" value="ECO:0007669"/>
    <property type="project" value="InterPro"/>
</dbReference>
<keyword evidence="6" id="KW-1185">Reference proteome</keyword>
<feature type="compositionally biased region" description="Low complexity" evidence="3">
    <location>
        <begin position="131"/>
        <end position="142"/>
    </location>
</feature>
<feature type="compositionally biased region" description="Basic and acidic residues" evidence="3">
    <location>
        <begin position="380"/>
        <end position="390"/>
    </location>
</feature>
<comment type="similarity">
    <text evidence="1">Belongs to the shugoshin family.</text>
</comment>
<evidence type="ECO:0000256" key="2">
    <source>
        <dbReference type="ARBA" id="ARBA00022829"/>
    </source>
</evidence>
<evidence type="ECO:0000256" key="1">
    <source>
        <dbReference type="ARBA" id="ARBA00010845"/>
    </source>
</evidence>
<feature type="compositionally biased region" description="Acidic residues" evidence="3">
    <location>
        <begin position="167"/>
        <end position="176"/>
    </location>
</feature>
<name>A0A401GL22_9APHY</name>
<proteinExistence type="inferred from homology"/>
<feature type="domain" description="Shugoshin C-terminal" evidence="4">
    <location>
        <begin position="454"/>
        <end position="475"/>
    </location>
</feature>
<reference evidence="5 6" key="1">
    <citation type="journal article" date="2018" name="Sci. Rep.">
        <title>Genome sequence of the cauliflower mushroom Sparassis crispa (Hanabiratake) and its association with beneficial usage.</title>
        <authorList>
            <person name="Kiyama R."/>
            <person name="Furutani Y."/>
            <person name="Kawaguchi K."/>
            <person name="Nakanishi T."/>
        </authorList>
    </citation>
    <scope>NUCLEOTIDE SEQUENCE [LARGE SCALE GENOMIC DNA]</scope>
</reference>
<dbReference type="InParanoid" id="A0A401GL22"/>